<dbReference type="GO" id="GO:0032259">
    <property type="term" value="P:methylation"/>
    <property type="evidence" value="ECO:0007669"/>
    <property type="project" value="UniProtKB-KW"/>
</dbReference>
<dbReference type="Gene3D" id="1.10.1200.270">
    <property type="entry name" value="Methyltransferase, alpha-helical capping domain"/>
    <property type="match status" value="1"/>
</dbReference>
<dbReference type="InterPro" id="IPR042086">
    <property type="entry name" value="MeTrfase_capping"/>
</dbReference>
<evidence type="ECO:0000256" key="5">
    <source>
        <dbReference type="ARBA" id="ARBA00022842"/>
    </source>
</evidence>
<reference evidence="6" key="1">
    <citation type="submission" date="2022-12" db="EMBL/GenBank/DDBJ databases">
        <title>Draft genome assemblies for two species of Escallonia (Escalloniales).</title>
        <authorList>
            <person name="Chanderbali A."/>
            <person name="Dervinis C."/>
            <person name="Anghel I."/>
            <person name="Soltis D."/>
            <person name="Soltis P."/>
            <person name="Zapata F."/>
        </authorList>
    </citation>
    <scope>NUCLEOTIDE SEQUENCE</scope>
    <source>
        <strain evidence="6">UCBG64.0493</strain>
        <tissue evidence="6">Leaf</tissue>
    </source>
</reference>
<evidence type="ECO:0000256" key="4">
    <source>
        <dbReference type="ARBA" id="ARBA00022723"/>
    </source>
</evidence>
<keyword evidence="2" id="KW-0489">Methyltransferase</keyword>
<keyword evidence="5" id="KW-0460">Magnesium</keyword>
<protein>
    <submittedName>
        <fullName evidence="6">Uncharacterized protein</fullName>
    </submittedName>
</protein>
<gene>
    <name evidence="6" type="ORF">RJ639_015662</name>
</gene>
<evidence type="ECO:0000256" key="1">
    <source>
        <dbReference type="ARBA" id="ARBA00007967"/>
    </source>
</evidence>
<dbReference type="GO" id="GO:0008168">
    <property type="term" value="F:methyltransferase activity"/>
    <property type="evidence" value="ECO:0007669"/>
    <property type="project" value="UniProtKB-KW"/>
</dbReference>
<dbReference type="Pfam" id="PF03492">
    <property type="entry name" value="Methyltransf_7"/>
    <property type="match status" value="2"/>
</dbReference>
<dbReference type="InterPro" id="IPR029063">
    <property type="entry name" value="SAM-dependent_MTases_sf"/>
</dbReference>
<sequence length="545" mass="59896">MAESFPMNGGDGTYSYSKNSHYQVPEELLDKTSPAWNEGKINHTSSSDEVANAYTAQFQKDMKIFLNARAKEIVIGGMMVLLMPGLPDGVHHSELPIGVLFDSLCSSLMDMVNEGLINESQVDSFNLPLYAATPKEITEVIEDIGCFSAERMEIADTRSKFGSLVNVHSLIMTLRAGLEGRGARKAKGKMAESFPMNGGDGTYSYTKNSQYQREATNVAKEMINEVIAEKLDVQSLIASSSNSFCIADLGCSVGPNTFFAMQNILEVVDKKYMTQGATSGSLDFQVFFSDHASNDFNTLFASLPPSRKYFAAGVPGSFYGRLFPRSSLHLVHSSYALQWLSKVPEELLDKASPAWNKGKINYTSSSDEVANAYAAQFQKDMKIFLNARAEEIVVGGMIVLIIPGFPDGVHRSKLPIGVLYDSLCSSLMDMANVGLINESQVDSFNLPVYSATPKEITEVIKDIGCFSIERMEIADPRSKIGSSVNVHSLIMHLRAGMEDIFTKHFGREVIDELFGRTFLKEAEISSALESSYKNGTQLIVALKRE</sequence>
<dbReference type="FunFam" id="3.40.50.150:FF:000103">
    <property type="entry name" value="SABATH methyltransferase 1"/>
    <property type="match status" value="1"/>
</dbReference>
<keyword evidence="3" id="KW-0808">Transferase</keyword>
<comment type="caution">
    <text evidence="6">The sequence shown here is derived from an EMBL/GenBank/DDBJ whole genome shotgun (WGS) entry which is preliminary data.</text>
</comment>
<proteinExistence type="inferred from homology"/>
<name>A0AA89AP28_9ASTE</name>
<accession>A0AA89AP28</accession>
<evidence type="ECO:0000256" key="2">
    <source>
        <dbReference type="ARBA" id="ARBA00022603"/>
    </source>
</evidence>
<keyword evidence="7" id="KW-1185">Reference proteome</keyword>
<dbReference type="GO" id="GO:0046872">
    <property type="term" value="F:metal ion binding"/>
    <property type="evidence" value="ECO:0007669"/>
    <property type="project" value="UniProtKB-KW"/>
</dbReference>
<dbReference type="Proteomes" id="UP001188597">
    <property type="component" value="Unassembled WGS sequence"/>
</dbReference>
<evidence type="ECO:0000313" key="6">
    <source>
        <dbReference type="EMBL" id="KAK3007261.1"/>
    </source>
</evidence>
<evidence type="ECO:0000313" key="7">
    <source>
        <dbReference type="Proteomes" id="UP001188597"/>
    </source>
</evidence>
<comment type="similarity">
    <text evidence="1">Belongs to the methyltransferase superfamily. Type-7 methyltransferase family.</text>
</comment>
<dbReference type="PANTHER" id="PTHR31009">
    <property type="entry name" value="S-ADENOSYL-L-METHIONINE:CARBOXYL METHYLTRANSFERASE FAMILY PROTEIN"/>
    <property type="match status" value="1"/>
</dbReference>
<dbReference type="SUPFAM" id="SSF53335">
    <property type="entry name" value="S-adenosyl-L-methionine-dependent methyltransferases"/>
    <property type="match status" value="2"/>
</dbReference>
<dbReference type="AlphaFoldDB" id="A0AA89AP28"/>
<dbReference type="EMBL" id="JAVXUP010001884">
    <property type="protein sequence ID" value="KAK3007261.1"/>
    <property type="molecule type" value="Genomic_DNA"/>
</dbReference>
<organism evidence="6 7">
    <name type="scientific">Escallonia herrerae</name>
    <dbReference type="NCBI Taxonomy" id="1293975"/>
    <lineage>
        <taxon>Eukaryota</taxon>
        <taxon>Viridiplantae</taxon>
        <taxon>Streptophyta</taxon>
        <taxon>Embryophyta</taxon>
        <taxon>Tracheophyta</taxon>
        <taxon>Spermatophyta</taxon>
        <taxon>Magnoliopsida</taxon>
        <taxon>eudicotyledons</taxon>
        <taxon>Gunneridae</taxon>
        <taxon>Pentapetalae</taxon>
        <taxon>asterids</taxon>
        <taxon>campanulids</taxon>
        <taxon>Escalloniales</taxon>
        <taxon>Escalloniaceae</taxon>
        <taxon>Escallonia</taxon>
    </lineage>
</organism>
<dbReference type="Gene3D" id="3.40.50.150">
    <property type="entry name" value="Vaccinia Virus protein VP39"/>
    <property type="match status" value="2"/>
</dbReference>
<dbReference type="InterPro" id="IPR005299">
    <property type="entry name" value="MeTrfase_7"/>
</dbReference>
<evidence type="ECO:0000256" key="3">
    <source>
        <dbReference type="ARBA" id="ARBA00022679"/>
    </source>
</evidence>
<keyword evidence="4" id="KW-0479">Metal-binding</keyword>